<evidence type="ECO:0000313" key="3">
    <source>
        <dbReference type="EMBL" id="ANX05355.1"/>
    </source>
</evidence>
<gene>
    <name evidence="3" type="ORF">PG2T_14965</name>
</gene>
<dbReference type="RefSeq" id="WP_068807294.1">
    <property type="nucleotide sequence ID" value="NZ_CP014671.1"/>
</dbReference>
<accession>A0A1B1YWX7</accession>
<evidence type="ECO:0000313" key="4">
    <source>
        <dbReference type="Proteomes" id="UP000092952"/>
    </source>
</evidence>
<feature type="domain" description="WCX" evidence="2">
    <location>
        <begin position="241"/>
        <end position="317"/>
    </location>
</feature>
<dbReference type="PROSITE" id="PS52050">
    <property type="entry name" value="WYL"/>
    <property type="match status" value="1"/>
</dbReference>
<dbReference type="PANTHER" id="PTHR34580:SF3">
    <property type="entry name" value="PROTEIN PAFB"/>
    <property type="match status" value="1"/>
</dbReference>
<name>A0A1B1YWX7_9GAMM</name>
<feature type="domain" description="WYL" evidence="1">
    <location>
        <begin position="144"/>
        <end position="210"/>
    </location>
</feature>
<dbReference type="Pfam" id="PF25583">
    <property type="entry name" value="WCX"/>
    <property type="match status" value="1"/>
</dbReference>
<sequence length="326" mass="36203">MDRFDRIYRLYTLFTTSREARSAASLQADLGCSRATLMRAIAELRDLLGTPLVWDGAARGYRLDGAAPRAQLPGLWFSADELQALLLAQNLLSGLGEGLIPDQIDALRGRIMTLLAHGGVVPQRAAEALRILPLGGRSCDPLIFRQVVATTLAGRRIDIRYLARSSGEISTRQVSPQRLVRYRDNWYLDAWCHWRRALRSFAIDAIEALQTTDDPAQDIPQAELDAHFGAAYGIFAGPAAQRAVLRFAASRARWVAAERWHPAQFGRWLEDGRYELVVPYGDPTELILDILRYGPQVEVLEPPLLRAEVSSRLREAAALYAGDGVS</sequence>
<dbReference type="InterPro" id="IPR026881">
    <property type="entry name" value="WYL_dom"/>
</dbReference>
<dbReference type="EMBL" id="CP014671">
    <property type="protein sequence ID" value="ANX05355.1"/>
    <property type="molecule type" value="Genomic_DNA"/>
</dbReference>
<keyword evidence="4" id="KW-1185">Reference proteome</keyword>
<evidence type="ECO:0000259" key="1">
    <source>
        <dbReference type="Pfam" id="PF13280"/>
    </source>
</evidence>
<dbReference type="InterPro" id="IPR036388">
    <property type="entry name" value="WH-like_DNA-bd_sf"/>
</dbReference>
<dbReference type="Pfam" id="PF13280">
    <property type="entry name" value="WYL"/>
    <property type="match status" value="1"/>
</dbReference>
<dbReference type="PANTHER" id="PTHR34580">
    <property type="match status" value="1"/>
</dbReference>
<dbReference type="InterPro" id="IPR057727">
    <property type="entry name" value="WCX_dom"/>
</dbReference>
<organism evidence="3 4">
    <name type="scientific">Immundisolibacter cernigliae</name>
    <dbReference type="NCBI Taxonomy" id="1810504"/>
    <lineage>
        <taxon>Bacteria</taxon>
        <taxon>Pseudomonadati</taxon>
        <taxon>Pseudomonadota</taxon>
        <taxon>Gammaproteobacteria</taxon>
        <taxon>Immundisolibacterales</taxon>
        <taxon>Immundisolibacteraceae</taxon>
        <taxon>Immundisolibacter</taxon>
    </lineage>
</organism>
<dbReference type="Gene3D" id="1.10.10.10">
    <property type="entry name" value="Winged helix-like DNA-binding domain superfamily/Winged helix DNA-binding domain"/>
    <property type="match status" value="1"/>
</dbReference>
<protein>
    <submittedName>
        <fullName evidence="3">Uncharacterized protein</fullName>
    </submittedName>
</protein>
<dbReference type="Proteomes" id="UP000092952">
    <property type="component" value="Chromosome"/>
</dbReference>
<dbReference type="AlphaFoldDB" id="A0A1B1YWX7"/>
<dbReference type="STRING" id="1810504.PG2T_14965"/>
<dbReference type="InterPro" id="IPR051534">
    <property type="entry name" value="CBASS_pafABC_assoc_protein"/>
</dbReference>
<reference evidence="4" key="1">
    <citation type="submission" date="2016-03" db="EMBL/GenBank/DDBJ databases">
        <title>Complete genome sequence of Solimmundus cernigliae, representing a novel lineage of polycyclic aromatic hydrocarbon degraders within the Gammaproteobacteria.</title>
        <authorList>
            <person name="Singleton D.R."/>
            <person name="Dickey A.N."/>
            <person name="Scholl E.H."/>
            <person name="Wright F.A."/>
            <person name="Aitken M.D."/>
        </authorList>
    </citation>
    <scope>NUCLEOTIDE SEQUENCE [LARGE SCALE GENOMIC DNA]</scope>
    <source>
        <strain evidence="4">TR3.2</strain>
    </source>
</reference>
<proteinExistence type="predicted"/>
<evidence type="ECO:0000259" key="2">
    <source>
        <dbReference type="Pfam" id="PF25583"/>
    </source>
</evidence>
<dbReference type="InParanoid" id="A0A1B1YWX7"/>
<dbReference type="OrthoDB" id="9807255at2"/>
<dbReference type="KEGG" id="gbi:PG2T_14965"/>